<evidence type="ECO:0000256" key="2">
    <source>
        <dbReference type="ARBA" id="ARBA00023125"/>
    </source>
</evidence>
<evidence type="ECO:0000259" key="5">
    <source>
        <dbReference type="PROSITE" id="PS50090"/>
    </source>
</evidence>
<dbReference type="Gene3D" id="1.10.10.60">
    <property type="entry name" value="Homeodomain-like"/>
    <property type="match status" value="1"/>
</dbReference>
<reference evidence="7" key="1">
    <citation type="submission" date="2022-07" db="EMBL/GenBank/DDBJ databases">
        <title>Phylogenomic reconstructions and comparative analyses of Kickxellomycotina fungi.</title>
        <authorList>
            <person name="Reynolds N.K."/>
            <person name="Stajich J.E."/>
            <person name="Barry K."/>
            <person name="Grigoriev I.V."/>
            <person name="Crous P."/>
            <person name="Smith M.E."/>
        </authorList>
    </citation>
    <scope>NUCLEOTIDE SEQUENCE</scope>
    <source>
        <strain evidence="7">RSA 861</strain>
    </source>
</reference>
<comment type="subcellular location">
    <subcellularLocation>
        <location evidence="1">Nucleus</location>
    </subcellularLocation>
</comment>
<dbReference type="EMBL" id="JANBPT010001059">
    <property type="protein sequence ID" value="KAJ1910370.1"/>
    <property type="molecule type" value="Genomic_DNA"/>
</dbReference>
<dbReference type="GO" id="GO:0005634">
    <property type="term" value="C:nucleus"/>
    <property type="evidence" value="ECO:0007669"/>
    <property type="project" value="UniProtKB-SubCell"/>
</dbReference>
<organism evidence="7 8">
    <name type="scientific">Tieghemiomyces parasiticus</name>
    <dbReference type="NCBI Taxonomy" id="78921"/>
    <lineage>
        <taxon>Eukaryota</taxon>
        <taxon>Fungi</taxon>
        <taxon>Fungi incertae sedis</taxon>
        <taxon>Zoopagomycota</taxon>
        <taxon>Kickxellomycotina</taxon>
        <taxon>Dimargaritomycetes</taxon>
        <taxon>Dimargaritales</taxon>
        <taxon>Dimargaritaceae</taxon>
        <taxon>Tieghemiomyces</taxon>
    </lineage>
</organism>
<sequence length="417" mass="48456">KKKTPEEQAAWELANRLPEPKRTAHDRYWTPEEDAQLLEAVKVHGKENWPTVAKVIGRPRVWRYVMERYNMLTFRPPPPPPWTLEDSARLMKRVAEVGPNWDLLQLEFPRYTERALEARYLVVTAPESRLWRNLELQIITEALKRYGTERWGEVARQVRTQDAQACYDWWYKHPLQWHHAKRKLIKLARKPWSVDHDVKLLCALYELKRKILQKVPLYDAWCHGIHEALKLHPATDSEATEPVLYEKAAGGESNTPKGVETHHATTTATANPVPKPKFWHRVSLRVNGDHHPQHCLERWQILKAMAALAKRYDPVTVERLESLRDGSTFLTVDMARTVVPDLSNDDMVLLFEWQDIRRQFSIMVEEASLTVEGKLATTENAQENVVESDTTTETRAGHQYHGSWLLDKLLHIANPGN</sequence>
<dbReference type="SMART" id="SM00717">
    <property type="entry name" value="SANT"/>
    <property type="match status" value="4"/>
</dbReference>
<evidence type="ECO:0000256" key="1">
    <source>
        <dbReference type="ARBA" id="ARBA00004123"/>
    </source>
</evidence>
<comment type="caution">
    <text evidence="7">The sequence shown here is derived from an EMBL/GenBank/DDBJ whole genome shotgun (WGS) entry which is preliminary data.</text>
</comment>
<evidence type="ECO:0000313" key="7">
    <source>
        <dbReference type="EMBL" id="KAJ1910370.1"/>
    </source>
</evidence>
<dbReference type="Proteomes" id="UP001150569">
    <property type="component" value="Unassembled WGS sequence"/>
</dbReference>
<evidence type="ECO:0000256" key="3">
    <source>
        <dbReference type="ARBA" id="ARBA00023242"/>
    </source>
</evidence>
<feature type="domain" description="Myb-like" evidence="5">
    <location>
        <begin position="29"/>
        <end position="73"/>
    </location>
</feature>
<dbReference type="PANTHER" id="PTHR46380">
    <property type="entry name" value="CYCLIN-D-BINDING MYB-LIKE TRANSCRIPTION FACTOR 1"/>
    <property type="match status" value="1"/>
</dbReference>
<dbReference type="GO" id="GO:0000976">
    <property type="term" value="F:transcription cis-regulatory region binding"/>
    <property type="evidence" value="ECO:0007669"/>
    <property type="project" value="TreeGrafter"/>
</dbReference>
<feature type="non-terminal residue" evidence="7">
    <location>
        <position position="1"/>
    </location>
</feature>
<dbReference type="AlphaFoldDB" id="A0A9W7ZQU0"/>
<dbReference type="PROSITE" id="PS51294">
    <property type="entry name" value="HTH_MYB"/>
    <property type="match status" value="1"/>
</dbReference>
<evidence type="ECO:0000259" key="6">
    <source>
        <dbReference type="PROSITE" id="PS51294"/>
    </source>
</evidence>
<dbReference type="InterPro" id="IPR001005">
    <property type="entry name" value="SANT/Myb"/>
</dbReference>
<dbReference type="CDD" id="cd00167">
    <property type="entry name" value="SANT"/>
    <property type="match status" value="2"/>
</dbReference>
<keyword evidence="8" id="KW-1185">Reference proteome</keyword>
<evidence type="ECO:0000313" key="8">
    <source>
        <dbReference type="Proteomes" id="UP001150569"/>
    </source>
</evidence>
<protein>
    <submittedName>
        <fullName evidence="7">Myblike DNAbinding domain-containing protein</fullName>
    </submittedName>
</protein>
<accession>A0A9W7ZQU0</accession>
<keyword evidence="2" id="KW-0238">DNA-binding</keyword>
<gene>
    <name evidence="7" type="primary">SNAPC4_3</name>
    <name evidence="7" type="ORF">IWQ60_010689</name>
</gene>
<dbReference type="InterPro" id="IPR017930">
    <property type="entry name" value="Myb_dom"/>
</dbReference>
<dbReference type="SUPFAM" id="SSF46689">
    <property type="entry name" value="Homeodomain-like"/>
    <property type="match status" value="2"/>
</dbReference>
<dbReference type="InterPro" id="IPR051651">
    <property type="entry name" value="DMTF1_DNA-bind_reg"/>
</dbReference>
<dbReference type="PROSITE" id="PS50090">
    <property type="entry name" value="MYB_LIKE"/>
    <property type="match status" value="2"/>
</dbReference>
<dbReference type="InterPro" id="IPR009057">
    <property type="entry name" value="Homeodomain-like_sf"/>
</dbReference>
<name>A0A9W7ZQU0_9FUNG</name>
<feature type="domain" description="Myb-like" evidence="5">
    <location>
        <begin position="131"/>
        <end position="174"/>
    </location>
</feature>
<keyword evidence="3" id="KW-0539">Nucleus</keyword>
<proteinExistence type="predicted"/>
<dbReference type="GO" id="GO:0003700">
    <property type="term" value="F:DNA-binding transcription factor activity"/>
    <property type="evidence" value="ECO:0007669"/>
    <property type="project" value="TreeGrafter"/>
</dbReference>
<feature type="region of interest" description="Disordered" evidence="4">
    <location>
        <begin position="1"/>
        <end position="23"/>
    </location>
</feature>
<dbReference type="OrthoDB" id="2143914at2759"/>
<dbReference type="Pfam" id="PF00249">
    <property type="entry name" value="Myb_DNA-binding"/>
    <property type="match status" value="1"/>
</dbReference>
<feature type="domain" description="HTH myb-type" evidence="6">
    <location>
        <begin position="29"/>
        <end position="58"/>
    </location>
</feature>
<dbReference type="PANTHER" id="PTHR46380:SF2">
    <property type="entry name" value="CYCLIN-D-BINDING MYB-LIKE TRANSCRIPTION FACTOR 1"/>
    <property type="match status" value="1"/>
</dbReference>
<evidence type="ECO:0000256" key="4">
    <source>
        <dbReference type="SAM" id="MobiDB-lite"/>
    </source>
</evidence>